<name>A0A2U3QLC1_9BACT</name>
<protein>
    <submittedName>
        <fullName evidence="1">Uncharacterized protein</fullName>
    </submittedName>
</protein>
<dbReference type="AlphaFoldDB" id="A0A2U3QLC1"/>
<accession>A0A2U3QLC1</accession>
<gene>
    <name evidence="1" type="ORF">NBG4_990007</name>
</gene>
<dbReference type="Proteomes" id="UP000245125">
    <property type="component" value="Unassembled WGS sequence"/>
</dbReference>
<proteinExistence type="predicted"/>
<sequence>MKDKITVHLRRKANGEVIGNILNEKGVVMASTSFGAMTDAEYEKGMQHVKEQFPDAAIWLLVDVDTGCDDIGF</sequence>
<reference evidence="2" key="1">
    <citation type="submission" date="2018-03" db="EMBL/GenBank/DDBJ databases">
        <authorList>
            <person name="Zecchin S."/>
        </authorList>
    </citation>
    <scope>NUCLEOTIDE SEQUENCE [LARGE SCALE GENOMIC DNA]</scope>
</reference>
<evidence type="ECO:0000313" key="1">
    <source>
        <dbReference type="EMBL" id="SPQ02204.1"/>
    </source>
</evidence>
<keyword evidence="2" id="KW-1185">Reference proteome</keyword>
<dbReference type="EMBL" id="OUUY01000151">
    <property type="protein sequence ID" value="SPQ02204.1"/>
    <property type="molecule type" value="Genomic_DNA"/>
</dbReference>
<organism evidence="1 2">
    <name type="scientific">Candidatus Sulfobium mesophilum</name>
    <dbReference type="NCBI Taxonomy" id="2016548"/>
    <lineage>
        <taxon>Bacteria</taxon>
        <taxon>Pseudomonadati</taxon>
        <taxon>Nitrospirota</taxon>
        <taxon>Nitrospiria</taxon>
        <taxon>Nitrospirales</taxon>
        <taxon>Nitrospiraceae</taxon>
        <taxon>Candidatus Sulfobium</taxon>
    </lineage>
</organism>
<evidence type="ECO:0000313" key="2">
    <source>
        <dbReference type="Proteomes" id="UP000245125"/>
    </source>
</evidence>